<organism evidence="3 4">
    <name type="scientific">Aplysia californica</name>
    <name type="common">California sea hare</name>
    <dbReference type="NCBI Taxonomy" id="6500"/>
    <lineage>
        <taxon>Eukaryota</taxon>
        <taxon>Metazoa</taxon>
        <taxon>Spiralia</taxon>
        <taxon>Lophotrochozoa</taxon>
        <taxon>Mollusca</taxon>
        <taxon>Gastropoda</taxon>
        <taxon>Heterobranchia</taxon>
        <taxon>Euthyneura</taxon>
        <taxon>Tectipleura</taxon>
        <taxon>Aplysiida</taxon>
        <taxon>Aplysioidea</taxon>
        <taxon>Aplysiidae</taxon>
        <taxon>Aplysia</taxon>
    </lineage>
</organism>
<dbReference type="PANTHER" id="PTHR33748:SF5">
    <property type="entry name" value="GROUND-LIKE DOMAIN-CONTAINING PROTEIN"/>
    <property type="match status" value="1"/>
</dbReference>
<protein>
    <submittedName>
        <fullName evidence="4 5">Uncharacterized protein LOC101859815</fullName>
    </submittedName>
</protein>
<name>A0ABM0K394_APLCA</name>
<dbReference type="Proteomes" id="UP000694888">
    <property type="component" value="Unplaced"/>
</dbReference>
<keyword evidence="1" id="KW-0812">Transmembrane</keyword>
<dbReference type="GeneID" id="101859815"/>
<evidence type="ECO:0000313" key="3">
    <source>
        <dbReference type="Proteomes" id="UP000694888"/>
    </source>
</evidence>
<dbReference type="RefSeq" id="XP_012943140.1">
    <property type="nucleotide sequence ID" value="XM_013087686.2"/>
</dbReference>
<evidence type="ECO:0000313" key="5">
    <source>
        <dbReference type="RefSeq" id="XP_012943140.1"/>
    </source>
</evidence>
<feature type="transmembrane region" description="Helical" evidence="1">
    <location>
        <begin position="219"/>
        <end position="239"/>
    </location>
</feature>
<proteinExistence type="predicted"/>
<sequence>MMSITFLALFALMPYVALGQSSRLEWAPEDMYNPIDEPVNCGLRKNEPSYICDPNKILGEHVNSFNWILRDAAYNSTKCPCSNYYCETERGPTGYRISIAIVKKMKIQTNIDGRRNSPEDQAQLFAYRLENSKWNFGRCEEDIVIFYSHDDKMLAMYGGSTALKKLTPYYRQLLAYKVGQRFNEGHIVEAFNNLLVDLKLVLNCESESHDCNLHQIRDGAGFISVSMAVLSMSVVMTVYNSIWS</sequence>
<evidence type="ECO:0000313" key="4">
    <source>
        <dbReference type="RefSeq" id="XP_005107746.1"/>
    </source>
</evidence>
<dbReference type="PANTHER" id="PTHR33748">
    <property type="entry name" value="PROTEIN CBG04600"/>
    <property type="match status" value="1"/>
</dbReference>
<keyword evidence="1" id="KW-1133">Transmembrane helix</keyword>
<dbReference type="InterPro" id="IPR033438">
    <property type="entry name" value="MOLO1"/>
</dbReference>
<dbReference type="RefSeq" id="XP_005107746.1">
    <property type="nucleotide sequence ID" value="XM_005107689.3"/>
</dbReference>
<keyword evidence="3" id="KW-1185">Reference proteome</keyword>
<reference evidence="4 5" key="1">
    <citation type="submission" date="2025-05" db="UniProtKB">
        <authorList>
            <consortium name="RefSeq"/>
        </authorList>
    </citation>
    <scope>IDENTIFICATION</scope>
</reference>
<keyword evidence="2" id="KW-0732">Signal</keyword>
<gene>
    <name evidence="4 5" type="primary">LOC101859815</name>
</gene>
<dbReference type="Pfam" id="PF17175">
    <property type="entry name" value="MOLO1"/>
    <property type="match status" value="1"/>
</dbReference>
<accession>A0ABM0K394</accession>
<keyword evidence="1" id="KW-0472">Membrane</keyword>
<evidence type="ECO:0000256" key="1">
    <source>
        <dbReference type="SAM" id="Phobius"/>
    </source>
</evidence>
<feature type="chain" id="PRO_5045021124" evidence="2">
    <location>
        <begin position="20"/>
        <end position="244"/>
    </location>
</feature>
<feature type="signal peptide" evidence="2">
    <location>
        <begin position="1"/>
        <end position="19"/>
    </location>
</feature>
<evidence type="ECO:0000256" key="2">
    <source>
        <dbReference type="SAM" id="SignalP"/>
    </source>
</evidence>
<dbReference type="Gene3D" id="3.10.310.50">
    <property type="match status" value="1"/>
</dbReference>